<organism evidence="2 3">
    <name type="scientific">Trypanosoma brucei gambiense (strain MHOM/CI/86/DAL972)</name>
    <dbReference type="NCBI Taxonomy" id="679716"/>
    <lineage>
        <taxon>Eukaryota</taxon>
        <taxon>Discoba</taxon>
        <taxon>Euglenozoa</taxon>
        <taxon>Kinetoplastea</taxon>
        <taxon>Metakinetoplastina</taxon>
        <taxon>Trypanosomatida</taxon>
        <taxon>Trypanosomatidae</taxon>
        <taxon>Trypanosoma</taxon>
    </lineage>
</organism>
<feature type="region of interest" description="Disordered" evidence="1">
    <location>
        <begin position="1"/>
        <end position="68"/>
    </location>
</feature>
<dbReference type="RefSeq" id="XP_011777644.1">
    <property type="nucleotide sequence ID" value="XM_011779342.1"/>
</dbReference>
<dbReference type="GeneID" id="23865544"/>
<dbReference type="Proteomes" id="UP000002316">
    <property type="component" value="Chromosome 10"/>
</dbReference>
<evidence type="ECO:0000313" key="3">
    <source>
        <dbReference type="Proteomes" id="UP000002316"/>
    </source>
</evidence>
<feature type="compositionally biased region" description="Polar residues" evidence="1">
    <location>
        <begin position="14"/>
        <end position="30"/>
    </location>
</feature>
<accession>D0A286</accession>
<proteinExistence type="predicted"/>
<dbReference type="KEGG" id="tbg:TbgDal_X4650"/>
<dbReference type="EMBL" id="FN554973">
    <property type="protein sequence ID" value="CBH15380.1"/>
    <property type="molecule type" value="Genomic_DNA"/>
</dbReference>
<gene>
    <name evidence="2" type="ORF">TbgDal_X4650</name>
</gene>
<sequence length="101" mass="11585">MKNNPQVAKEEQTKGVNKTPSSSNKANTLQLRCHPTHKAKVDRSAPHQHQQWKGCKPSTTTTTTTTKQRTKKLKLEFFFSPNRLLPHQTYQNECANPVTYH</sequence>
<name>D0A286_TRYB9</name>
<reference evidence="3" key="1">
    <citation type="journal article" date="2010" name="PLoS Negl. Trop. Dis.">
        <title>The genome sequence of Trypanosoma brucei gambiense, causative agent of chronic human african trypanosomiasis.</title>
        <authorList>
            <person name="Jackson A.P."/>
            <person name="Sanders M."/>
            <person name="Berry A."/>
            <person name="McQuillan J."/>
            <person name="Aslett M.A."/>
            <person name="Quail M.A."/>
            <person name="Chukualim B."/>
            <person name="Capewell P."/>
            <person name="MacLeod A."/>
            <person name="Melville S.E."/>
            <person name="Gibson W."/>
            <person name="Barry J.D."/>
            <person name="Berriman M."/>
            <person name="Hertz-Fowler C."/>
        </authorList>
    </citation>
    <scope>NUCLEOTIDE SEQUENCE [LARGE SCALE GENOMIC DNA]</scope>
    <source>
        <strain evidence="3">MHOM/CI/86/DAL972</strain>
    </source>
</reference>
<evidence type="ECO:0000313" key="2">
    <source>
        <dbReference type="EMBL" id="CBH15380.1"/>
    </source>
</evidence>
<evidence type="ECO:0000256" key="1">
    <source>
        <dbReference type="SAM" id="MobiDB-lite"/>
    </source>
</evidence>
<dbReference type="AlphaFoldDB" id="D0A286"/>
<protein>
    <submittedName>
        <fullName evidence="2">Uncharacterized protein</fullName>
    </submittedName>
</protein>